<sequence length="137" mass="15256">MRWQTVFARHGGNRHEQALARVDVLKRCCRTVEADAELVPFATPVEVLIYSGTVGAAIAVAEHLVRQGESEKAVNRPVEALGLAVANVLAHRARHHSLVVRLSDAEPREEFQAWGRDKFEQFDSEGFRPVFRGNKSG</sequence>
<comment type="caution">
    <text evidence="1">The sequence shown here is derived from an EMBL/GenBank/DDBJ whole genome shotgun (WGS) entry which is preliminary data.</text>
</comment>
<gene>
    <name evidence="1" type="ORF">RM764_33225</name>
</gene>
<accession>A0ABU2U465</accession>
<keyword evidence="2" id="KW-1185">Reference proteome</keyword>
<protein>
    <submittedName>
        <fullName evidence="1">Uncharacterized protein</fullName>
    </submittedName>
</protein>
<dbReference type="Proteomes" id="UP001183809">
    <property type="component" value="Unassembled WGS sequence"/>
</dbReference>
<reference evidence="2" key="1">
    <citation type="submission" date="2023-07" db="EMBL/GenBank/DDBJ databases">
        <title>30 novel species of actinomycetes from the DSMZ collection.</title>
        <authorList>
            <person name="Nouioui I."/>
        </authorList>
    </citation>
    <scope>NUCLEOTIDE SEQUENCE [LARGE SCALE GENOMIC DNA]</scope>
    <source>
        <strain evidence="2">DSM 41699</strain>
    </source>
</reference>
<evidence type="ECO:0000313" key="1">
    <source>
        <dbReference type="EMBL" id="MDT0467802.1"/>
    </source>
</evidence>
<proteinExistence type="predicted"/>
<evidence type="ECO:0000313" key="2">
    <source>
        <dbReference type="Proteomes" id="UP001183809"/>
    </source>
</evidence>
<dbReference type="EMBL" id="JAVREY010000060">
    <property type="protein sequence ID" value="MDT0467802.1"/>
    <property type="molecule type" value="Genomic_DNA"/>
</dbReference>
<name>A0ABU2U465_9ACTN</name>
<dbReference type="RefSeq" id="WP_311699251.1">
    <property type="nucleotide sequence ID" value="NZ_JAVREY010000060.1"/>
</dbReference>
<organism evidence="1 2">
    <name type="scientific">Streptomyces gibsoniae</name>
    <dbReference type="NCBI Taxonomy" id="3075529"/>
    <lineage>
        <taxon>Bacteria</taxon>
        <taxon>Bacillati</taxon>
        <taxon>Actinomycetota</taxon>
        <taxon>Actinomycetes</taxon>
        <taxon>Kitasatosporales</taxon>
        <taxon>Streptomycetaceae</taxon>
        <taxon>Streptomyces</taxon>
    </lineage>
</organism>